<keyword evidence="6" id="KW-0051">Antiviral defense</keyword>
<keyword evidence="1" id="KW-0540">Nuclease</keyword>
<accession>I0R610</accession>
<evidence type="ECO:0000313" key="10">
    <source>
        <dbReference type="EMBL" id="EIC95118.1"/>
    </source>
</evidence>
<gene>
    <name evidence="10" type="ORF">HMPREF9970_0054</name>
</gene>
<evidence type="ECO:0000256" key="7">
    <source>
        <dbReference type="ARBA" id="ARBA00023125"/>
    </source>
</evidence>
<dbReference type="InterPro" id="IPR050646">
    <property type="entry name" value="Cas1"/>
</dbReference>
<dbReference type="Gene3D" id="1.20.120.920">
    <property type="entry name" value="CRISPR-associated endonuclease Cas1, C-terminal domain"/>
    <property type="match status" value="1"/>
</dbReference>
<evidence type="ECO:0000256" key="2">
    <source>
        <dbReference type="ARBA" id="ARBA00022723"/>
    </source>
</evidence>
<dbReference type="InterPro" id="IPR042206">
    <property type="entry name" value="CRISPR-assoc_Cas1_C"/>
</dbReference>
<comment type="caution">
    <text evidence="10">The sequence shown here is derived from an EMBL/GenBank/DDBJ whole genome shotgun (WGS) entry which is preliminary data.</text>
</comment>
<protein>
    <submittedName>
        <fullName evidence="10">CRISPR-associated endonuclease Cas1-like protein</fullName>
    </submittedName>
</protein>
<dbReference type="GO" id="GO:0046872">
    <property type="term" value="F:metal ion binding"/>
    <property type="evidence" value="ECO:0007669"/>
    <property type="project" value="UniProtKB-KW"/>
</dbReference>
<dbReference type="InterPro" id="IPR002729">
    <property type="entry name" value="CRISPR-assoc_Cas1"/>
</dbReference>
<dbReference type="GO" id="GO:0043571">
    <property type="term" value="P:maintenance of CRISPR repeat elements"/>
    <property type="evidence" value="ECO:0007669"/>
    <property type="project" value="InterPro"/>
</dbReference>
<dbReference type="PANTHER" id="PTHR34353:SF2">
    <property type="entry name" value="CRISPR-ASSOCIATED ENDONUCLEASE CAS1 1"/>
    <property type="match status" value="1"/>
</dbReference>
<keyword evidence="4" id="KW-0378">Hydrolase</keyword>
<evidence type="ECO:0000256" key="1">
    <source>
        <dbReference type="ARBA" id="ARBA00022722"/>
    </source>
</evidence>
<name>I0R610_9FIRM</name>
<evidence type="ECO:0000256" key="4">
    <source>
        <dbReference type="ARBA" id="ARBA00022801"/>
    </source>
</evidence>
<organism evidence="10 11">
    <name type="scientific">Lachnoanaerobaculum saburreum F0468</name>
    <dbReference type="NCBI Taxonomy" id="1095750"/>
    <lineage>
        <taxon>Bacteria</taxon>
        <taxon>Bacillati</taxon>
        <taxon>Bacillota</taxon>
        <taxon>Clostridia</taxon>
        <taxon>Lachnospirales</taxon>
        <taxon>Lachnospiraceae</taxon>
        <taxon>Lachnoanaerobaculum</taxon>
    </lineage>
</organism>
<evidence type="ECO:0000313" key="11">
    <source>
        <dbReference type="Proteomes" id="UP000005039"/>
    </source>
</evidence>
<comment type="subunit">
    <text evidence="9">Homodimer, forms a heterotetramer with a Cas2 homodimer.</text>
</comment>
<evidence type="ECO:0000256" key="6">
    <source>
        <dbReference type="ARBA" id="ARBA00023118"/>
    </source>
</evidence>
<evidence type="ECO:0000256" key="3">
    <source>
        <dbReference type="ARBA" id="ARBA00022759"/>
    </source>
</evidence>
<dbReference type="NCBIfam" id="TIGR00287">
    <property type="entry name" value="cas1"/>
    <property type="match status" value="1"/>
</dbReference>
<evidence type="ECO:0000256" key="8">
    <source>
        <dbReference type="ARBA" id="ARBA00023211"/>
    </source>
</evidence>
<dbReference type="PANTHER" id="PTHR34353">
    <property type="entry name" value="CRISPR-ASSOCIATED ENDONUCLEASE CAS1 1"/>
    <property type="match status" value="1"/>
</dbReference>
<dbReference type="GO" id="GO:0004519">
    <property type="term" value="F:endonuclease activity"/>
    <property type="evidence" value="ECO:0007669"/>
    <property type="project" value="UniProtKB-KW"/>
</dbReference>
<dbReference type="CDD" id="cd09634">
    <property type="entry name" value="Cas1_I-II-III"/>
    <property type="match status" value="1"/>
</dbReference>
<evidence type="ECO:0000256" key="5">
    <source>
        <dbReference type="ARBA" id="ARBA00022842"/>
    </source>
</evidence>
<dbReference type="eggNOG" id="COG1518">
    <property type="taxonomic scope" value="Bacteria"/>
</dbReference>
<dbReference type="PATRIC" id="fig|1095750.3.peg.2089"/>
<keyword evidence="7" id="KW-0238">DNA-binding</keyword>
<reference evidence="10 11" key="1">
    <citation type="submission" date="2012-03" db="EMBL/GenBank/DDBJ databases">
        <authorList>
            <person name="Durkin A.S."/>
            <person name="McCorrison J."/>
            <person name="Torralba M."/>
            <person name="Gillis M."/>
            <person name="Methe B."/>
            <person name="Sutton G."/>
            <person name="Nelson K.E."/>
        </authorList>
    </citation>
    <scope>NUCLEOTIDE SEQUENCE [LARGE SCALE GENOMIC DNA]</scope>
    <source>
        <strain evidence="10 11">F0468</strain>
    </source>
</reference>
<evidence type="ECO:0000256" key="9">
    <source>
        <dbReference type="ARBA" id="ARBA00038592"/>
    </source>
</evidence>
<dbReference type="GO" id="GO:0051607">
    <property type="term" value="P:defense response to virus"/>
    <property type="evidence" value="ECO:0007669"/>
    <property type="project" value="UniProtKB-KW"/>
</dbReference>
<dbReference type="GO" id="GO:0003677">
    <property type="term" value="F:DNA binding"/>
    <property type="evidence" value="ECO:0007669"/>
    <property type="project" value="UniProtKB-KW"/>
</dbReference>
<dbReference type="Pfam" id="PF01867">
    <property type="entry name" value="Cas_Cas1"/>
    <property type="match status" value="1"/>
</dbReference>
<dbReference type="GO" id="GO:0016787">
    <property type="term" value="F:hydrolase activity"/>
    <property type="evidence" value="ECO:0007669"/>
    <property type="project" value="UniProtKB-KW"/>
</dbReference>
<dbReference type="RefSeq" id="WP_008754596.1">
    <property type="nucleotide sequence ID" value="NZ_AJGH01000099.1"/>
</dbReference>
<keyword evidence="8" id="KW-0464">Manganese</keyword>
<dbReference type="EMBL" id="AJGH01000099">
    <property type="protein sequence ID" value="EIC95118.1"/>
    <property type="molecule type" value="Genomic_DNA"/>
</dbReference>
<keyword evidence="3 10" id="KW-0255">Endonuclease</keyword>
<keyword evidence="11" id="KW-1185">Reference proteome</keyword>
<keyword evidence="5" id="KW-0460">Magnesium</keyword>
<proteinExistence type="predicted"/>
<dbReference type="Proteomes" id="UP000005039">
    <property type="component" value="Unassembled WGS sequence"/>
</dbReference>
<sequence>MRGQRSRKPIGFRLWVVHSRDLNPYIGFIHKIKRNHPALASDMLEEWRALLVDSTILSLVQGNEIDTAEFSFDEESGAVYLSDNAVKICVRKLEDKMRKEISYLEYLDSPVSFRHAIWWQVKTLSNCIDNGNFENYQPLKIK</sequence>
<keyword evidence="2" id="KW-0479">Metal-binding</keyword>
<dbReference type="AlphaFoldDB" id="I0R610"/>